<comment type="similarity">
    <text evidence="1">Belongs to the TRAFAC class TrmE-Era-EngA-EngB-Septin-like GTPase superfamily. AIG1/Toc34/Toc159-like paraseptin GTPase family. IAN subfamily.</text>
</comment>
<dbReference type="PANTHER" id="PTHR10903:SF107">
    <property type="entry name" value="GTPASE IMAP FAMILY MEMBER 4-LIKE-RELATED"/>
    <property type="match status" value="1"/>
</dbReference>
<dbReference type="InterPro" id="IPR045058">
    <property type="entry name" value="GIMA/IAN/Toc"/>
</dbReference>
<dbReference type="FunFam" id="3.40.50.300:FF:001809">
    <property type="entry name" value="Si:ch1073-365p7.2"/>
    <property type="match status" value="1"/>
</dbReference>
<feature type="region of interest" description="Disordered" evidence="4">
    <location>
        <begin position="587"/>
        <end position="622"/>
    </location>
</feature>
<organism evidence="6 7">
    <name type="scientific">Phoxinus phoxinus</name>
    <name type="common">Eurasian minnow</name>
    <dbReference type="NCBI Taxonomy" id="58324"/>
    <lineage>
        <taxon>Eukaryota</taxon>
        <taxon>Metazoa</taxon>
        <taxon>Chordata</taxon>
        <taxon>Craniata</taxon>
        <taxon>Vertebrata</taxon>
        <taxon>Euteleostomi</taxon>
        <taxon>Actinopterygii</taxon>
        <taxon>Neopterygii</taxon>
        <taxon>Teleostei</taxon>
        <taxon>Ostariophysi</taxon>
        <taxon>Cypriniformes</taxon>
        <taxon>Leuciscidae</taxon>
        <taxon>Phoxininae</taxon>
        <taxon>Phoxinus</taxon>
    </lineage>
</organism>
<dbReference type="InterPro" id="IPR027417">
    <property type="entry name" value="P-loop_NTPase"/>
</dbReference>
<evidence type="ECO:0000256" key="3">
    <source>
        <dbReference type="ARBA" id="ARBA00023134"/>
    </source>
</evidence>
<sequence>MEEEVGLRAVVLGWQKSDKASVINSILGGEVASDKHSVKSVRNDGEANGRKITVINTPCWWENFGLQDSPDVVKQELVCSVFLCPPGPHVFLLVINLSLPFTEENRLSIEKHFSLFGESIWRHTIVLFTRADSLKDKYSDQRMKNQDLQQIIQRCGHKYHIFDFKSKSDGVKELLIKINDVVAANDGEHFETHDDMLLEMKRKRNENKERAEARQKMLQDKRVLLKEIEDAVAPLSKLRIVLLGWILSGKSATANTIFRNERCQIEKAQTGTNYTGDVNGRKITVLDTPSWWKYFSSKLNPKFAQASILESIGQSRHMQFPHAMILAIPIDTSFKNEQKRIIAEQMAILGEDVWRHTIVLFTWGDRFPDISIEQHIESEGEALQWLIKKCRNRYHVFDNKDENRAQVTELLQKIDEMVAENSLFSLRTQCAADESVHESDTQHDEEISLNPDRLLQLIYQEMKNRRKEIKMKQEELGVNFSEAKKKRSKGEPPEMADDDKPEEKRRREIKVEEGMDSSGCKAGDSIGQPPDLSDKLKEKIRREITRWDAIILDGMLNILNPEASYGEMIQSTDAMVMSWLQKCEEYSTSKTETSGYETNSVLDDPQDPEMSDNASKLQTMHA</sequence>
<dbReference type="InterPro" id="IPR006703">
    <property type="entry name" value="G_AIG1"/>
</dbReference>
<proteinExistence type="inferred from homology"/>
<dbReference type="PROSITE" id="PS51720">
    <property type="entry name" value="G_AIG1"/>
    <property type="match status" value="2"/>
</dbReference>
<evidence type="ECO:0000313" key="6">
    <source>
        <dbReference type="EMBL" id="KAK7127373.1"/>
    </source>
</evidence>
<evidence type="ECO:0000256" key="4">
    <source>
        <dbReference type="SAM" id="MobiDB-lite"/>
    </source>
</evidence>
<dbReference type="EMBL" id="JAYKXH010000022">
    <property type="protein sequence ID" value="KAK7127373.1"/>
    <property type="molecule type" value="Genomic_DNA"/>
</dbReference>
<feature type="domain" description="AIG1-type G" evidence="5">
    <location>
        <begin position="235"/>
        <end position="435"/>
    </location>
</feature>
<dbReference type="SUPFAM" id="SSF52540">
    <property type="entry name" value="P-loop containing nucleoside triphosphate hydrolases"/>
    <property type="match status" value="2"/>
</dbReference>
<dbReference type="PANTHER" id="PTHR10903">
    <property type="entry name" value="GTPASE, IMAP FAMILY MEMBER-RELATED"/>
    <property type="match status" value="1"/>
</dbReference>
<feature type="compositionally biased region" description="Polar residues" evidence="4">
    <location>
        <begin position="588"/>
        <end position="601"/>
    </location>
</feature>
<dbReference type="Gene3D" id="3.40.50.300">
    <property type="entry name" value="P-loop containing nucleotide triphosphate hydrolases"/>
    <property type="match status" value="2"/>
</dbReference>
<dbReference type="Proteomes" id="UP001364617">
    <property type="component" value="Unassembled WGS sequence"/>
</dbReference>
<keyword evidence="2" id="KW-0547">Nucleotide-binding</keyword>
<dbReference type="Pfam" id="PF04548">
    <property type="entry name" value="AIG1"/>
    <property type="match status" value="2"/>
</dbReference>
<feature type="compositionally biased region" description="Basic and acidic residues" evidence="4">
    <location>
        <begin position="501"/>
        <end position="513"/>
    </location>
</feature>
<keyword evidence="3" id="KW-0342">GTP-binding</keyword>
<name>A0AAN9GU45_9TELE</name>
<feature type="domain" description="AIG1-type G" evidence="5">
    <location>
        <begin position="4"/>
        <end position="199"/>
    </location>
</feature>
<accession>A0AAN9GU45</accession>
<dbReference type="AlphaFoldDB" id="A0AAN9GU45"/>
<gene>
    <name evidence="6" type="ORF">R3I93_020075</name>
</gene>
<evidence type="ECO:0000256" key="1">
    <source>
        <dbReference type="ARBA" id="ARBA00008535"/>
    </source>
</evidence>
<evidence type="ECO:0000256" key="2">
    <source>
        <dbReference type="ARBA" id="ARBA00022741"/>
    </source>
</evidence>
<dbReference type="GO" id="GO:0005525">
    <property type="term" value="F:GTP binding"/>
    <property type="evidence" value="ECO:0007669"/>
    <property type="project" value="UniProtKB-KW"/>
</dbReference>
<evidence type="ECO:0000259" key="5">
    <source>
        <dbReference type="PROSITE" id="PS51720"/>
    </source>
</evidence>
<keyword evidence="7" id="KW-1185">Reference proteome</keyword>
<comment type="caution">
    <text evidence="6">The sequence shown here is derived from an EMBL/GenBank/DDBJ whole genome shotgun (WGS) entry which is preliminary data.</text>
</comment>
<evidence type="ECO:0000313" key="7">
    <source>
        <dbReference type="Proteomes" id="UP001364617"/>
    </source>
</evidence>
<feature type="compositionally biased region" description="Polar residues" evidence="4">
    <location>
        <begin position="612"/>
        <end position="622"/>
    </location>
</feature>
<reference evidence="6 7" key="1">
    <citation type="submission" date="2024-02" db="EMBL/GenBank/DDBJ databases">
        <title>Chromosome-level genome assembly of the Eurasian Minnow (Phoxinus phoxinus).</title>
        <authorList>
            <person name="Oriowo T.O."/>
            <person name="Martin S."/>
            <person name="Stange M."/>
            <person name="Chrysostomakis Y."/>
            <person name="Brown T."/>
            <person name="Winkler S."/>
            <person name="Kukowka S."/>
            <person name="Myers E.W."/>
            <person name="Bohne A."/>
        </authorList>
    </citation>
    <scope>NUCLEOTIDE SEQUENCE [LARGE SCALE GENOMIC DNA]</scope>
    <source>
        <strain evidence="6">ZFMK-TIS-60720</strain>
        <tissue evidence="6">Whole Organism</tissue>
    </source>
</reference>
<feature type="region of interest" description="Disordered" evidence="4">
    <location>
        <begin position="480"/>
        <end position="534"/>
    </location>
</feature>
<protein>
    <recommendedName>
        <fullName evidence="5">AIG1-type G domain-containing protein</fullName>
    </recommendedName>
</protein>